<dbReference type="CDD" id="cd00077">
    <property type="entry name" value="HDc"/>
    <property type="match status" value="1"/>
</dbReference>
<dbReference type="Proteomes" id="UP000176893">
    <property type="component" value="Unassembled WGS sequence"/>
</dbReference>
<proteinExistence type="predicted"/>
<evidence type="ECO:0000259" key="1">
    <source>
        <dbReference type="PROSITE" id="PS51832"/>
    </source>
</evidence>
<dbReference type="InterPro" id="IPR037522">
    <property type="entry name" value="HD_GYP_dom"/>
</dbReference>
<dbReference type="EMBL" id="MGJB01000012">
    <property type="protein sequence ID" value="OGM98572.1"/>
    <property type="molecule type" value="Genomic_DNA"/>
</dbReference>
<name>A0A1F8ECP1_9BACT</name>
<dbReference type="Pfam" id="PF01966">
    <property type="entry name" value="HD"/>
    <property type="match status" value="1"/>
</dbReference>
<dbReference type="Gene3D" id="1.10.4200.10">
    <property type="entry name" value="Triphosphoribosyl-dephospho-CoA protein"/>
    <property type="match status" value="1"/>
</dbReference>
<accession>A0A1F8ECP1</accession>
<dbReference type="PROSITE" id="PS51832">
    <property type="entry name" value="HD_GYP"/>
    <property type="match status" value="1"/>
</dbReference>
<dbReference type="Gene3D" id="1.10.3210.10">
    <property type="entry name" value="Hypothetical protein af1432"/>
    <property type="match status" value="1"/>
</dbReference>
<dbReference type="InterPro" id="IPR003607">
    <property type="entry name" value="HD/PDEase_dom"/>
</dbReference>
<comment type="caution">
    <text evidence="2">The sequence shown here is derived from an EMBL/GenBank/DDBJ whole genome shotgun (WGS) entry which is preliminary data.</text>
</comment>
<dbReference type="STRING" id="1802661.A2649_00015"/>
<feature type="domain" description="HD-GYP" evidence="1">
    <location>
        <begin position="22"/>
        <end position="231"/>
    </location>
</feature>
<gene>
    <name evidence="2" type="ORF">A2649_00015</name>
</gene>
<dbReference type="PANTHER" id="PTHR43155">
    <property type="entry name" value="CYCLIC DI-GMP PHOSPHODIESTERASE PA4108-RELATED"/>
    <property type="match status" value="1"/>
</dbReference>
<dbReference type="PANTHER" id="PTHR43155:SF8">
    <property type="entry name" value="METAL DEPENDENT PHOSPHOHYDROLASE"/>
    <property type="match status" value="1"/>
</dbReference>
<dbReference type="SMART" id="SM00471">
    <property type="entry name" value="HDc"/>
    <property type="match status" value="1"/>
</dbReference>
<dbReference type="AlphaFoldDB" id="A0A1F8ECP1"/>
<sequence length="500" mass="56971">MTDSLAGDLEFQVNAIFDVLKIGQENKEAVWAFLAPLKHKNPTTKIHYHHSLRVGLLARKIAAFMHLDQKALFYAGLMHDLGKCQVALDTLGKTEGWTERDTQEMEGHVLDSYDMVRGRFDFSAEVITWHHKFQKNGYPKVVPPALHGYSEGTKLLIPEYGRILALADVYDALHRVNDKFGEKRALSDDEIMEKMLELNLDRKALVVDLYNADVFIRKMEEEVEPGLYNQGWRHISTNLRIPTETARQIMIATALEPVSDKEGCTSRDRNISRHLKLEYFIVGGINLGHAFESLAERILFFPRFAGMCTNQELIYDIALRAQRESVRNRGGGRINQGIIELLMSIVTAQYMHDMSQRYSVSDILHFAGTVMKNTSREDVNQLIEMKKLANQLSHYSDRQVAQHLSAKNIFEYYQLELKQSSNSTSLAHNNEFVAGFQTVQLAYDVMIGADIQGFENKIELAYQAVLEKHDRSVGRGFLADCIAVALYLVLSQNPRIKFIV</sequence>
<dbReference type="InterPro" id="IPR006674">
    <property type="entry name" value="HD_domain"/>
</dbReference>
<evidence type="ECO:0000313" key="2">
    <source>
        <dbReference type="EMBL" id="OGM98572.1"/>
    </source>
</evidence>
<reference evidence="2 3" key="1">
    <citation type="journal article" date="2016" name="Nat. Commun.">
        <title>Thousands of microbial genomes shed light on interconnected biogeochemical processes in an aquifer system.</title>
        <authorList>
            <person name="Anantharaman K."/>
            <person name="Brown C.T."/>
            <person name="Hug L.A."/>
            <person name="Sharon I."/>
            <person name="Castelle C.J."/>
            <person name="Probst A.J."/>
            <person name="Thomas B.C."/>
            <person name="Singh A."/>
            <person name="Wilkins M.J."/>
            <person name="Karaoz U."/>
            <person name="Brodie E.L."/>
            <person name="Williams K.H."/>
            <person name="Hubbard S.S."/>
            <person name="Banfield J.F."/>
        </authorList>
    </citation>
    <scope>NUCLEOTIDE SEQUENCE [LARGE SCALE GENOMIC DNA]</scope>
</reference>
<organism evidence="2 3">
    <name type="scientific">Candidatus Yanofskybacteria bacterium RIFCSPHIGHO2_01_FULL_41_26</name>
    <dbReference type="NCBI Taxonomy" id="1802661"/>
    <lineage>
        <taxon>Bacteria</taxon>
        <taxon>Candidatus Yanofskyibacteriota</taxon>
    </lineage>
</organism>
<evidence type="ECO:0000313" key="3">
    <source>
        <dbReference type="Proteomes" id="UP000176893"/>
    </source>
</evidence>
<protein>
    <recommendedName>
        <fullName evidence="1">HD-GYP domain-containing protein</fullName>
    </recommendedName>
</protein>
<dbReference type="SUPFAM" id="SSF109604">
    <property type="entry name" value="HD-domain/PDEase-like"/>
    <property type="match status" value="1"/>
</dbReference>